<dbReference type="PANTHER" id="PTHR36842">
    <property type="entry name" value="PROTEIN TOLB HOMOLOG"/>
    <property type="match status" value="1"/>
</dbReference>
<keyword evidence="2" id="KW-0732">Signal</keyword>
<dbReference type="PANTHER" id="PTHR36842:SF1">
    <property type="entry name" value="PROTEIN TOLB"/>
    <property type="match status" value="1"/>
</dbReference>
<reference evidence="3 4" key="1">
    <citation type="submission" date="2019-07" db="EMBL/GenBank/DDBJ databases">
        <authorList>
            <person name="Kim J."/>
        </authorList>
    </citation>
    <scope>NUCLEOTIDE SEQUENCE [LARGE SCALE GENOMIC DNA]</scope>
    <source>
        <strain evidence="3 4">G13</strain>
    </source>
</reference>
<feature type="chain" id="PRO_5039585506" description="TolB protein" evidence="2">
    <location>
        <begin position="20"/>
        <end position="370"/>
    </location>
</feature>
<dbReference type="PROSITE" id="PS51257">
    <property type="entry name" value="PROKAR_LIPOPROTEIN"/>
    <property type="match status" value="1"/>
</dbReference>
<accession>A0A559JFY8</accession>
<dbReference type="Proteomes" id="UP000316330">
    <property type="component" value="Unassembled WGS sequence"/>
</dbReference>
<protein>
    <recommendedName>
        <fullName evidence="5">TolB protein</fullName>
    </recommendedName>
</protein>
<organism evidence="3 4">
    <name type="scientific">Cohnella terricola</name>
    <dbReference type="NCBI Taxonomy" id="1289167"/>
    <lineage>
        <taxon>Bacteria</taxon>
        <taxon>Bacillati</taxon>
        <taxon>Bacillota</taxon>
        <taxon>Bacilli</taxon>
        <taxon>Bacillales</taxon>
        <taxon>Paenibacillaceae</taxon>
        <taxon>Cohnella</taxon>
    </lineage>
</organism>
<evidence type="ECO:0000256" key="1">
    <source>
        <dbReference type="ARBA" id="ARBA00009820"/>
    </source>
</evidence>
<proteinExistence type="inferred from homology"/>
<dbReference type="InterPro" id="IPR011042">
    <property type="entry name" value="6-blade_b-propeller_TolB-like"/>
</dbReference>
<dbReference type="OrthoDB" id="137129at2"/>
<name>A0A559JFY8_9BACL</name>
<comment type="caution">
    <text evidence="3">The sequence shown here is derived from an EMBL/GenBank/DDBJ whole genome shotgun (WGS) entry which is preliminary data.</text>
</comment>
<feature type="signal peptide" evidence="2">
    <location>
        <begin position="1"/>
        <end position="19"/>
    </location>
</feature>
<dbReference type="InterPro" id="IPR011659">
    <property type="entry name" value="WD40"/>
</dbReference>
<evidence type="ECO:0000313" key="4">
    <source>
        <dbReference type="Proteomes" id="UP000316330"/>
    </source>
</evidence>
<comment type="similarity">
    <text evidence="1">Belongs to the TolB family.</text>
</comment>
<evidence type="ECO:0000256" key="2">
    <source>
        <dbReference type="SAM" id="SignalP"/>
    </source>
</evidence>
<dbReference type="Gene3D" id="2.120.10.30">
    <property type="entry name" value="TolB, C-terminal domain"/>
    <property type="match status" value="2"/>
</dbReference>
<dbReference type="RefSeq" id="WP_144703788.1">
    <property type="nucleotide sequence ID" value="NZ_VNJJ01000008.1"/>
</dbReference>
<keyword evidence="4" id="KW-1185">Reference proteome</keyword>
<dbReference type="Pfam" id="PF07676">
    <property type="entry name" value="PD40"/>
    <property type="match status" value="1"/>
</dbReference>
<dbReference type="EMBL" id="VNJJ01000008">
    <property type="protein sequence ID" value="TVX98780.1"/>
    <property type="molecule type" value="Genomic_DNA"/>
</dbReference>
<evidence type="ECO:0008006" key="5">
    <source>
        <dbReference type="Google" id="ProtNLM"/>
    </source>
</evidence>
<dbReference type="AlphaFoldDB" id="A0A559JFY8"/>
<evidence type="ECO:0000313" key="3">
    <source>
        <dbReference type="EMBL" id="TVX98780.1"/>
    </source>
</evidence>
<dbReference type="SUPFAM" id="SSF69304">
    <property type="entry name" value="Tricorn protease N-terminal domain"/>
    <property type="match status" value="1"/>
</dbReference>
<sequence>MRSHIRAAAIMLSSLLLLAGCKQQWNSNREELQVEGKTITLLNNPEKTSYEKEEMNAIIRLNDVRGMDWLSDDRILVDRENREMKPAHADGGVWYPHNIYIHALSTGTDVPLLPSGENQGFAQASPDKNKIYYKTFSLQSNTGKGHLMDLSSGMTTTFTDEDEITLDNGSWIDNDSILYSTIKGTIHELRTDDGKPRQLYDARTMFPSNLAIFDGSIYYTTLKGSLFAVSSDLKEQSLLLDNAVWMTPSPDKQRLAIVRRIKSGEAELLITDLEGKVLYTVAQDSQIFGIAWSPDGTKLAYAGITSNGTARGVYVADTSTGLSATLALDVKFIADPVRWNPSGDRLMVSSTLPDEQQSRNRFVTYLVRVR</sequence>
<gene>
    <name evidence="3" type="ORF">FPZ45_15925</name>
</gene>